<dbReference type="AlphaFoldDB" id="A0A1F6Y7X3"/>
<dbReference type="EMBL" id="MFVU01000001">
    <property type="protein sequence ID" value="OGJ02463.1"/>
    <property type="molecule type" value="Genomic_DNA"/>
</dbReference>
<reference evidence="1 2" key="1">
    <citation type="journal article" date="2016" name="Nat. Commun.">
        <title>Thousands of microbial genomes shed light on interconnected biogeochemical processes in an aquifer system.</title>
        <authorList>
            <person name="Anantharaman K."/>
            <person name="Brown C.T."/>
            <person name="Hug L.A."/>
            <person name="Sharon I."/>
            <person name="Castelle C.J."/>
            <person name="Probst A.J."/>
            <person name="Thomas B.C."/>
            <person name="Singh A."/>
            <person name="Wilkins M.J."/>
            <person name="Karaoz U."/>
            <person name="Brodie E.L."/>
            <person name="Williams K.H."/>
            <person name="Hubbard S.S."/>
            <person name="Banfield J.F."/>
        </authorList>
    </citation>
    <scope>NUCLEOTIDE SEQUENCE [LARGE SCALE GENOMIC DNA]</scope>
</reference>
<gene>
    <name evidence="1" type="ORF">A3G53_01010</name>
</gene>
<dbReference type="SUPFAM" id="SSF50494">
    <property type="entry name" value="Trypsin-like serine proteases"/>
    <property type="match status" value="1"/>
</dbReference>
<proteinExistence type="predicted"/>
<evidence type="ECO:0000313" key="1">
    <source>
        <dbReference type="EMBL" id="OGJ02463.1"/>
    </source>
</evidence>
<dbReference type="Gene3D" id="2.40.10.120">
    <property type="match status" value="1"/>
</dbReference>
<evidence type="ECO:0008006" key="3">
    <source>
        <dbReference type="Google" id="ProtNLM"/>
    </source>
</evidence>
<dbReference type="InterPro" id="IPR009003">
    <property type="entry name" value="Peptidase_S1_PA"/>
</dbReference>
<organism evidence="1 2">
    <name type="scientific">Candidatus Nomurabacteria bacterium RIFCSPLOWO2_12_FULL_44_11</name>
    <dbReference type="NCBI Taxonomy" id="1801796"/>
    <lineage>
        <taxon>Bacteria</taxon>
        <taxon>Candidatus Nomuraibacteriota</taxon>
    </lineage>
</organism>
<comment type="caution">
    <text evidence="1">The sequence shown here is derived from an EMBL/GenBank/DDBJ whole genome shotgun (WGS) entry which is preliminary data.</text>
</comment>
<name>A0A1F6Y7X3_9BACT</name>
<evidence type="ECO:0000313" key="2">
    <source>
        <dbReference type="Proteomes" id="UP000178645"/>
    </source>
</evidence>
<protein>
    <recommendedName>
        <fullName evidence="3">Serine protease</fullName>
    </recommendedName>
</protein>
<accession>A0A1F6Y7X3</accession>
<sequence>MDIKDLNKAQLILLAILLSFVTSIATGIVTVTLMQQAPASVTVPINRVIQQTVEKIQQVEGKTTVQTVVVKEEDLVVDAIAKNQSAVFSITKEVEGVETSAGRGFVVSNADIIVADAVLVGNKEKYVVANDSGKFEAEFILANPAGFSFLRVGEPIDEKNKLAYTLPTFGDLSKMKVGQKIIVFSSAISSMIFEGDPNIRIPLSRASAGGLVLNLEGEALGLALFNEVTPFASITTITEALKNIN</sequence>
<dbReference type="Proteomes" id="UP000178645">
    <property type="component" value="Unassembled WGS sequence"/>
</dbReference>